<evidence type="ECO:0000313" key="3">
    <source>
        <dbReference type="EMBL" id="TFY62625.1"/>
    </source>
</evidence>
<name>A0A4Y9YJR6_9APHY</name>
<dbReference type="AlphaFoldDB" id="A0A4Y9YJR6"/>
<proteinExistence type="predicted"/>
<sequence length="1224" mass="136680">PGHLGGTPSANKADLENAAKVHDAIRNVPEAKILEYRDYVFSGKPLFEPIESYTAANAASWLNLESFKKWYLKSIQDVVMHSSPSMHYTARATPLTHTPASPSRSASLTTPVRSIAALRAPSDRNTGPHTLIRGLQTTSLRRQFHDTSLPPSSPYWSSDASSEDLFGNARASLHDSVPRLPGRKQHASPALRTNSLGTTIRASHLPHHASSEVIEISDDDNAPTPHTPITQRATKPLPTNKRKHVEVKKEDFSDLSDVEIVHATPSRDRPVKKAKVKPTEQPGAFASARGSRTQATIQVLQGKKGKGKSRAVHSITRQMAVDTIIDLDVIPRTWTVPEAEGQVAYRLDLTDDARDWVDGNGDLMTMATIIKSQDLDSWGGGTGGSRKKLVNVPVLGDVLCRYVHHKCQGMWHCDHVPSYLLDGFERFEPDTDDRREFWDLERQANATQGTSAVFKAASFYLEMESDQCPADRGMCSGVAVYRRFKNMERNFDGKKGFIGCPHYKETANGKHRFKTIPRDVNEDILLELFQYSGTLQAAAHDELVLKTAECGFMVPPRSGAKGEKICHLVHLVKGKEPGTSVPEQGCLVHRSCDTEISIWFPDDLTDRRAIVYIKRPHNHPTSAPTKLSRDAHDQYEAAIEAYGTDNLTVAKVDRAQSTKDLLGQIPSHFDPSLGITRHKRKLVATVKQRAAPHGNGIEGVMAYYSMDQQKPKDERYVHSVNATDGINLIITMNPVLARRLHDVLYSLHDNTYKRVSGSWKEWEATYWDEILNMRMSQTMAQLPTDSLALTGVTYARIYCTHETEDAFHQMWTGLWNTIERITGKPVKFKFLHGEGLRAIVVDGSKPQAIGCGLDLISRNDSEKTGIQVDDPKIIIQYVLKTCSVHLDRNLDELARKGCPEDVMKRIRGFPYLETEPELEEFIKWCEASPHKPVRDWISDKKPHPWYWAALNRNFSRMPGEDWDTTASDTNLNESAHPFTNQSTGINRPILEAIKSARTLDEQVAAKITQSEEQMVMWKHDSTLRHRLRRNINRRDNKAAKAAAQHAASDELSKLNEEYDAAEDVRKACQEALKTLREEKKALRGQTAEDAKGRVKALDVEIADHGARLKAAQVTKKDLSKQIKTLKEQTGINRKSNPARKKGVLYEEAIAPDNDGEPCLSPSQEGTGDTVSVTGITGPSITVPETSTALETLEQFPFHGASDPNFFIAANQAYGLEKILKLKYQ</sequence>
<feature type="region of interest" description="Disordered" evidence="2">
    <location>
        <begin position="266"/>
        <end position="293"/>
    </location>
</feature>
<keyword evidence="1" id="KW-0175">Coiled coil</keyword>
<feature type="non-terminal residue" evidence="3">
    <location>
        <position position="1"/>
    </location>
</feature>
<feature type="compositionally biased region" description="Polar residues" evidence="2">
    <location>
        <begin position="1160"/>
        <end position="1174"/>
    </location>
</feature>
<evidence type="ECO:0000256" key="1">
    <source>
        <dbReference type="SAM" id="Coils"/>
    </source>
</evidence>
<feature type="coiled-coil region" evidence="1">
    <location>
        <begin position="1044"/>
        <end position="1128"/>
    </location>
</feature>
<evidence type="ECO:0000313" key="4">
    <source>
        <dbReference type="Proteomes" id="UP000298390"/>
    </source>
</evidence>
<feature type="region of interest" description="Disordered" evidence="2">
    <location>
        <begin position="1151"/>
        <end position="1174"/>
    </location>
</feature>
<accession>A0A4Y9YJR6</accession>
<dbReference type="EMBL" id="SEKV01000159">
    <property type="protein sequence ID" value="TFY62625.1"/>
    <property type="molecule type" value="Genomic_DNA"/>
</dbReference>
<comment type="caution">
    <text evidence="3">The sequence shown here is derived from an EMBL/GenBank/DDBJ whole genome shotgun (WGS) entry which is preliminary data.</text>
</comment>
<gene>
    <name evidence="3" type="ORF">EVJ58_g3736</name>
</gene>
<dbReference type="Proteomes" id="UP000298390">
    <property type="component" value="Unassembled WGS sequence"/>
</dbReference>
<feature type="region of interest" description="Disordered" evidence="2">
    <location>
        <begin position="218"/>
        <end position="248"/>
    </location>
</feature>
<reference evidence="3 4" key="1">
    <citation type="submission" date="2019-01" db="EMBL/GenBank/DDBJ databases">
        <title>Genome sequencing of the rare red list fungi Fomitopsis rosea.</title>
        <authorList>
            <person name="Buettner E."/>
            <person name="Kellner H."/>
        </authorList>
    </citation>
    <scope>NUCLEOTIDE SEQUENCE [LARGE SCALE GENOMIC DNA]</scope>
    <source>
        <strain evidence="3 4">DSM 105464</strain>
    </source>
</reference>
<protein>
    <submittedName>
        <fullName evidence="3">Uncharacterized protein</fullName>
    </submittedName>
</protein>
<organism evidence="3 4">
    <name type="scientific">Rhodofomes roseus</name>
    <dbReference type="NCBI Taxonomy" id="34475"/>
    <lineage>
        <taxon>Eukaryota</taxon>
        <taxon>Fungi</taxon>
        <taxon>Dikarya</taxon>
        <taxon>Basidiomycota</taxon>
        <taxon>Agaricomycotina</taxon>
        <taxon>Agaricomycetes</taxon>
        <taxon>Polyporales</taxon>
        <taxon>Rhodofomes</taxon>
    </lineage>
</organism>
<evidence type="ECO:0000256" key="2">
    <source>
        <dbReference type="SAM" id="MobiDB-lite"/>
    </source>
</evidence>